<sequence>MSLFKLNLRTLKLFSNPSFHFSSPFHFPVLILCILSLYPILVLCSPHSELHLHSKRVPPHAYFHLHSMYSFLVLRLSVFLLVVFNHITLCFICLLGLTKININILSFTL</sequence>
<proteinExistence type="predicted"/>
<keyword evidence="1" id="KW-0812">Transmembrane</keyword>
<protein>
    <submittedName>
        <fullName evidence="2">Uncharacterized protein</fullName>
    </submittedName>
</protein>
<dbReference type="AlphaFoldDB" id="A0A8D9ED13"/>
<organism evidence="2">
    <name type="scientific">Cacopsylla melanoneura</name>
    <dbReference type="NCBI Taxonomy" id="428564"/>
    <lineage>
        <taxon>Eukaryota</taxon>
        <taxon>Metazoa</taxon>
        <taxon>Ecdysozoa</taxon>
        <taxon>Arthropoda</taxon>
        <taxon>Hexapoda</taxon>
        <taxon>Insecta</taxon>
        <taxon>Pterygota</taxon>
        <taxon>Neoptera</taxon>
        <taxon>Paraneoptera</taxon>
        <taxon>Hemiptera</taxon>
        <taxon>Sternorrhyncha</taxon>
        <taxon>Psylloidea</taxon>
        <taxon>Psyllidae</taxon>
        <taxon>Psyllinae</taxon>
        <taxon>Cacopsylla</taxon>
    </lineage>
</organism>
<reference evidence="2" key="1">
    <citation type="submission" date="2021-05" db="EMBL/GenBank/DDBJ databases">
        <authorList>
            <person name="Alioto T."/>
            <person name="Alioto T."/>
            <person name="Gomez Garrido J."/>
        </authorList>
    </citation>
    <scope>NUCLEOTIDE SEQUENCE</scope>
</reference>
<name>A0A8D9ED13_9HEMI</name>
<evidence type="ECO:0000256" key="1">
    <source>
        <dbReference type="SAM" id="Phobius"/>
    </source>
</evidence>
<keyword evidence="1" id="KW-1133">Transmembrane helix</keyword>
<feature type="transmembrane region" description="Helical" evidence="1">
    <location>
        <begin position="21"/>
        <end position="41"/>
    </location>
</feature>
<feature type="transmembrane region" description="Helical" evidence="1">
    <location>
        <begin position="72"/>
        <end position="97"/>
    </location>
</feature>
<evidence type="ECO:0000313" key="2">
    <source>
        <dbReference type="EMBL" id="CAG6747270.1"/>
    </source>
</evidence>
<dbReference type="EMBL" id="HBUF01513513">
    <property type="protein sequence ID" value="CAG6747270.1"/>
    <property type="molecule type" value="Transcribed_RNA"/>
</dbReference>
<keyword evidence="1" id="KW-0472">Membrane</keyword>
<accession>A0A8D9ED13</accession>